<dbReference type="AlphaFoldDB" id="A0A6T6HVZ4"/>
<feature type="compositionally biased region" description="Low complexity" evidence="3">
    <location>
        <begin position="493"/>
        <end position="509"/>
    </location>
</feature>
<dbReference type="PROSITE" id="PS51764">
    <property type="entry name" value="GH26"/>
    <property type="match status" value="1"/>
</dbReference>
<proteinExistence type="predicted"/>
<dbReference type="Gene3D" id="3.20.20.80">
    <property type="entry name" value="Glycosidases"/>
    <property type="match status" value="1"/>
</dbReference>
<keyword evidence="4" id="KW-0812">Transmembrane</keyword>
<evidence type="ECO:0000256" key="1">
    <source>
        <dbReference type="ARBA" id="ARBA00022801"/>
    </source>
</evidence>
<feature type="region of interest" description="Disordered" evidence="3">
    <location>
        <begin position="52"/>
        <end position="103"/>
    </location>
</feature>
<evidence type="ECO:0000313" key="7">
    <source>
        <dbReference type="EMBL" id="CAD8341654.1"/>
    </source>
</evidence>
<feature type="compositionally biased region" description="Basic residues" evidence="3">
    <location>
        <begin position="77"/>
        <end position="94"/>
    </location>
</feature>
<dbReference type="GO" id="GO:0004553">
    <property type="term" value="F:hydrolase activity, hydrolyzing O-glycosyl compounds"/>
    <property type="evidence" value="ECO:0007669"/>
    <property type="project" value="InterPro"/>
</dbReference>
<feature type="region of interest" description="Disordered" evidence="3">
    <location>
        <begin position="490"/>
        <end position="509"/>
    </location>
</feature>
<sequence>MTVKDTSCQPAAGHTWLTIGQDLLSIQRYVTDQYDASLHRNQSLFVHELPHEDCEDEDDGDDCNEGDHGEDGDEDKHKHHHKKHHKQHKHHQHQHHEDHSPYKLSTFQPSSYMVYTDIQTLHGLDTPVDYGSGVEFASGLLEYAPGSGLQLGLWLNGLQGCQDILAGNLDDNIKRLFDYLHDAQTPKVFLRIGYEFDNPSFGYSDDPQAFRDAYTRLVDMCEEQMQSKHHHKHRKHDPSACREKIAFVWHSWSAPRVVDLSQLYPGDDYVDWVGVSVFQQFYPWAPRAAEYSAGAIEDLEEVMDFAQNHSKPIMIAESTPFGGIKWESEAWQDNLMQYGLDNETVDVWDMWFAPTLSLIEKYDIGMWSYIDCDWEALPQWKGVGFGDTRLVQSQRIMELWYEHVLHNPRFQHELECIPQDRDNSHKSDGNLSIIRGILADGYHGRNRGNDQVNESQHSSNGVLLPVLLWFLAVAAVFLIVVKHDSSRRRRRQQGNALGAAGGQNQYGSL</sequence>
<feature type="domain" description="GH26" evidence="5">
    <location>
        <begin position="1"/>
        <end position="387"/>
    </location>
</feature>
<organism evidence="6">
    <name type="scientific">Craspedostauros australis</name>
    <dbReference type="NCBI Taxonomy" id="1486917"/>
    <lineage>
        <taxon>Eukaryota</taxon>
        <taxon>Sar</taxon>
        <taxon>Stramenopiles</taxon>
        <taxon>Ochrophyta</taxon>
        <taxon>Bacillariophyta</taxon>
        <taxon>Bacillariophyceae</taxon>
        <taxon>Bacillariophycidae</taxon>
        <taxon>Naviculales</taxon>
        <taxon>Naviculaceae</taxon>
        <taxon>Craspedostauros</taxon>
    </lineage>
</organism>
<dbReference type="EMBL" id="HBEF01022269">
    <property type="protein sequence ID" value="CAD8341653.1"/>
    <property type="molecule type" value="Transcribed_RNA"/>
</dbReference>
<keyword evidence="4" id="KW-0472">Membrane</keyword>
<gene>
    <name evidence="6" type="ORF">CAUS1442_LOCUS13788</name>
    <name evidence="7" type="ORF">CAUS1442_LOCUS13789</name>
</gene>
<reference evidence="6" key="1">
    <citation type="submission" date="2021-01" db="EMBL/GenBank/DDBJ databases">
        <authorList>
            <person name="Corre E."/>
            <person name="Pelletier E."/>
            <person name="Niang G."/>
            <person name="Scheremetjew M."/>
            <person name="Finn R."/>
            <person name="Kale V."/>
            <person name="Holt S."/>
            <person name="Cochrane G."/>
            <person name="Meng A."/>
            <person name="Brown T."/>
            <person name="Cohen L."/>
        </authorList>
    </citation>
    <scope>NUCLEOTIDE SEQUENCE</scope>
    <source>
        <strain evidence="6">CCMP3328</strain>
    </source>
</reference>
<keyword evidence="1" id="KW-0378">Hydrolase</keyword>
<protein>
    <recommendedName>
        <fullName evidence="5">GH26 domain-containing protein</fullName>
    </recommendedName>
</protein>
<evidence type="ECO:0000256" key="2">
    <source>
        <dbReference type="ARBA" id="ARBA00023295"/>
    </source>
</evidence>
<feature type="transmembrane region" description="Helical" evidence="4">
    <location>
        <begin position="462"/>
        <end position="481"/>
    </location>
</feature>
<dbReference type="SUPFAM" id="SSF51445">
    <property type="entry name" value="(Trans)glycosidases"/>
    <property type="match status" value="1"/>
</dbReference>
<evidence type="ECO:0000256" key="3">
    <source>
        <dbReference type="SAM" id="MobiDB-lite"/>
    </source>
</evidence>
<evidence type="ECO:0000259" key="5">
    <source>
        <dbReference type="PROSITE" id="PS51764"/>
    </source>
</evidence>
<name>A0A6T6HVZ4_9STRA</name>
<dbReference type="InterPro" id="IPR022790">
    <property type="entry name" value="GH26_dom"/>
</dbReference>
<keyword evidence="2" id="KW-0326">Glycosidase</keyword>
<evidence type="ECO:0000256" key="4">
    <source>
        <dbReference type="SAM" id="Phobius"/>
    </source>
</evidence>
<accession>A0A6T6HVZ4</accession>
<keyword evidence="4" id="KW-1133">Transmembrane helix</keyword>
<evidence type="ECO:0000313" key="6">
    <source>
        <dbReference type="EMBL" id="CAD8341653.1"/>
    </source>
</evidence>
<dbReference type="InterPro" id="IPR017853">
    <property type="entry name" value="GH"/>
</dbReference>
<dbReference type="EMBL" id="HBEF01022270">
    <property type="protein sequence ID" value="CAD8341654.1"/>
    <property type="molecule type" value="Transcribed_RNA"/>
</dbReference>
<feature type="compositionally biased region" description="Acidic residues" evidence="3">
    <location>
        <begin position="53"/>
        <end position="73"/>
    </location>
</feature>